<organism evidence="2 3">
    <name type="scientific">Nocardia jiangxiensis</name>
    <dbReference type="NCBI Taxonomy" id="282685"/>
    <lineage>
        <taxon>Bacteria</taxon>
        <taxon>Bacillati</taxon>
        <taxon>Actinomycetota</taxon>
        <taxon>Actinomycetes</taxon>
        <taxon>Mycobacteriales</taxon>
        <taxon>Nocardiaceae</taxon>
        <taxon>Nocardia</taxon>
    </lineage>
</organism>
<protein>
    <submittedName>
        <fullName evidence="2">Uncharacterized protein</fullName>
    </submittedName>
</protein>
<gene>
    <name evidence="2" type="ORF">ACFYXQ_06915</name>
</gene>
<keyword evidence="1" id="KW-0812">Transmembrane</keyword>
<feature type="transmembrane region" description="Helical" evidence="1">
    <location>
        <begin position="12"/>
        <end position="35"/>
    </location>
</feature>
<feature type="transmembrane region" description="Helical" evidence="1">
    <location>
        <begin position="203"/>
        <end position="221"/>
    </location>
</feature>
<dbReference type="EMBL" id="JBIAQY010000002">
    <property type="protein sequence ID" value="MFF3567499.1"/>
    <property type="molecule type" value="Genomic_DNA"/>
</dbReference>
<keyword evidence="3" id="KW-1185">Reference proteome</keyword>
<dbReference type="Proteomes" id="UP001601992">
    <property type="component" value="Unassembled WGS sequence"/>
</dbReference>
<evidence type="ECO:0000313" key="2">
    <source>
        <dbReference type="EMBL" id="MFF3567499.1"/>
    </source>
</evidence>
<evidence type="ECO:0000256" key="1">
    <source>
        <dbReference type="SAM" id="Phobius"/>
    </source>
</evidence>
<feature type="transmembrane region" description="Helical" evidence="1">
    <location>
        <begin position="177"/>
        <end position="197"/>
    </location>
</feature>
<keyword evidence="1" id="KW-0472">Membrane</keyword>
<proteinExistence type="predicted"/>
<feature type="transmembrane region" description="Helical" evidence="1">
    <location>
        <begin position="55"/>
        <end position="77"/>
    </location>
</feature>
<name>A0ABW6RWZ8_9NOCA</name>
<sequence length="255" mass="28215">MNRQTYFRLERLSSWFGFVLLIGMAAAFAAAGLLSPMDPNLSQEQVRDFLVEHRTGILAATAVIVLVVPFEYPYVVVTSLQMRRIEGGWGILSMIQILTGVVAPIGFFFPMAVLSAAVYHVERHSLEMLSTLNDMFWLMYVGDACIFVLQVWAIGYAALLDRRGRNGSTAKPVFPRWYGWLSIVLGILLIPGAFVFLFKTGPLAWNGVLASGIPTIVYFIWKIATPILLLRGVKTEEQELAEGTSTVEPIALVAA</sequence>
<accession>A0ABW6RWZ8</accession>
<reference evidence="2 3" key="1">
    <citation type="submission" date="2024-10" db="EMBL/GenBank/DDBJ databases">
        <title>The Natural Products Discovery Center: Release of the First 8490 Sequenced Strains for Exploring Actinobacteria Biosynthetic Diversity.</title>
        <authorList>
            <person name="Kalkreuter E."/>
            <person name="Kautsar S.A."/>
            <person name="Yang D."/>
            <person name="Bader C.D."/>
            <person name="Teijaro C.N."/>
            <person name="Fluegel L."/>
            <person name="Davis C.M."/>
            <person name="Simpson J.R."/>
            <person name="Lauterbach L."/>
            <person name="Steele A.D."/>
            <person name="Gui C."/>
            <person name="Meng S."/>
            <person name="Li G."/>
            <person name="Viehrig K."/>
            <person name="Ye F."/>
            <person name="Su P."/>
            <person name="Kiefer A.F."/>
            <person name="Nichols A."/>
            <person name="Cepeda A.J."/>
            <person name="Yan W."/>
            <person name="Fan B."/>
            <person name="Jiang Y."/>
            <person name="Adhikari A."/>
            <person name="Zheng C.-J."/>
            <person name="Schuster L."/>
            <person name="Cowan T.M."/>
            <person name="Smanski M.J."/>
            <person name="Chevrette M.G."/>
            <person name="De Carvalho L.P.S."/>
            <person name="Shen B."/>
        </authorList>
    </citation>
    <scope>NUCLEOTIDE SEQUENCE [LARGE SCALE GENOMIC DNA]</scope>
    <source>
        <strain evidence="2 3">NPDC002593</strain>
    </source>
</reference>
<evidence type="ECO:0000313" key="3">
    <source>
        <dbReference type="Proteomes" id="UP001601992"/>
    </source>
</evidence>
<comment type="caution">
    <text evidence="2">The sequence shown here is derived from an EMBL/GenBank/DDBJ whole genome shotgun (WGS) entry which is preliminary data.</text>
</comment>
<dbReference type="RefSeq" id="WP_040825895.1">
    <property type="nucleotide sequence ID" value="NZ_JBIAQY010000002.1"/>
</dbReference>
<feature type="transmembrane region" description="Helical" evidence="1">
    <location>
        <begin position="137"/>
        <end position="157"/>
    </location>
</feature>
<keyword evidence="1" id="KW-1133">Transmembrane helix</keyword>
<feature type="transmembrane region" description="Helical" evidence="1">
    <location>
        <begin position="89"/>
        <end position="117"/>
    </location>
</feature>